<dbReference type="Pfam" id="PF18175">
    <property type="entry name" value="HU-CCDC81_bac_2"/>
    <property type="match status" value="1"/>
</dbReference>
<dbReference type="Gene3D" id="3.30.70.1070">
    <property type="entry name" value="Sporulation related repeat"/>
    <property type="match status" value="1"/>
</dbReference>
<dbReference type="GO" id="GO:0042834">
    <property type="term" value="F:peptidoglycan binding"/>
    <property type="evidence" value="ECO:0007669"/>
    <property type="project" value="InterPro"/>
</dbReference>
<dbReference type="RefSeq" id="WP_125019090.1">
    <property type="nucleotide sequence ID" value="NZ_RQVQ01000017.1"/>
</dbReference>
<evidence type="ECO:0000313" key="3">
    <source>
        <dbReference type="Proteomes" id="UP000275719"/>
    </source>
</evidence>
<evidence type="ECO:0000259" key="1">
    <source>
        <dbReference type="PROSITE" id="PS51724"/>
    </source>
</evidence>
<dbReference type="PROSITE" id="PS51724">
    <property type="entry name" value="SPOR"/>
    <property type="match status" value="1"/>
</dbReference>
<dbReference type="EMBL" id="RQVQ01000017">
    <property type="protein sequence ID" value="RRJ90405.1"/>
    <property type="molecule type" value="Genomic_DNA"/>
</dbReference>
<feature type="domain" description="SPOR" evidence="1">
    <location>
        <begin position="234"/>
        <end position="312"/>
    </location>
</feature>
<comment type="caution">
    <text evidence="2">The sequence shown here is derived from an EMBL/GenBank/DDBJ whole genome shotgun (WGS) entry which is preliminary data.</text>
</comment>
<dbReference type="SUPFAM" id="SSF110997">
    <property type="entry name" value="Sporulation related repeat"/>
    <property type="match status" value="1"/>
</dbReference>
<dbReference type="AlphaFoldDB" id="A0A3P3W5J5"/>
<dbReference type="InterPro" id="IPR040495">
    <property type="entry name" value="HU-CCDC81_bac_1"/>
</dbReference>
<keyword evidence="3" id="KW-1185">Reference proteome</keyword>
<dbReference type="InterPro" id="IPR036680">
    <property type="entry name" value="SPOR-like_sf"/>
</dbReference>
<dbReference type="InterPro" id="IPR041268">
    <property type="entry name" value="HU-CCDC81_bac_2"/>
</dbReference>
<protein>
    <submittedName>
        <fullName evidence="2">SPOR domain-containing protein</fullName>
    </submittedName>
</protein>
<organism evidence="2 3">
    <name type="scientific">Paenimyroides tangerinum</name>
    <dbReference type="NCBI Taxonomy" id="2488728"/>
    <lineage>
        <taxon>Bacteria</taxon>
        <taxon>Pseudomonadati</taxon>
        <taxon>Bacteroidota</taxon>
        <taxon>Flavobacteriia</taxon>
        <taxon>Flavobacteriales</taxon>
        <taxon>Flavobacteriaceae</taxon>
        <taxon>Paenimyroides</taxon>
    </lineage>
</organism>
<proteinExistence type="predicted"/>
<name>A0A3P3W5J5_9FLAO</name>
<gene>
    <name evidence="2" type="ORF">EG240_09135</name>
</gene>
<dbReference type="Pfam" id="PF18174">
    <property type="entry name" value="HU-CCDC81_bac_1"/>
    <property type="match status" value="1"/>
</dbReference>
<dbReference type="InterPro" id="IPR007730">
    <property type="entry name" value="SPOR-like_dom"/>
</dbReference>
<dbReference type="Pfam" id="PF05036">
    <property type="entry name" value="SPOR"/>
    <property type="match status" value="1"/>
</dbReference>
<dbReference type="Proteomes" id="UP000275719">
    <property type="component" value="Unassembled WGS sequence"/>
</dbReference>
<accession>A0A3P3W5J5</accession>
<reference evidence="2 3" key="1">
    <citation type="submission" date="2018-11" db="EMBL/GenBank/DDBJ databases">
        <title>Flavobacterium sp. nov., YIM 102701-2 draft genome.</title>
        <authorList>
            <person name="Li G."/>
            <person name="Jiang Y."/>
        </authorList>
    </citation>
    <scope>NUCLEOTIDE SEQUENCE [LARGE SCALE GENOMIC DNA]</scope>
    <source>
        <strain evidence="2 3">YIM 102701-2</strain>
    </source>
</reference>
<evidence type="ECO:0000313" key="2">
    <source>
        <dbReference type="EMBL" id="RRJ90405.1"/>
    </source>
</evidence>
<sequence length="313" mass="35696">MMIEKHISALLYRYQCVIVPGFGAFLTETSSARFNELTGTFSPPKKMISFNSQLKNNDGLLGNHIALEENLSYNEALTSIKDGISKWFEVLDQNKTLYLKNIGEIQLNEERKLIFEPIGSTNYLTSSFGLSSILVANIERSKSEKSQPVVIPIQRAKKGTNYLKYAAILVVGLGLFSSIMNYQNNLEINTQKSKIEKQVQQEVQNKIQQATFFIETPKTINDVSKIVDEKIVNAKEELRYHIVAGSFRTEAKAQILVDQLKEKGYKNSKYLVKSKHGMRPVIYNSYKTKEEAQVELKQIHNNVNKDAWVFIEE</sequence>
<dbReference type="OrthoDB" id="653949at2"/>